<accession>A0ABW3WRH3</accession>
<organism evidence="1 2">
    <name type="scientific">Lutibacter holmesii</name>
    <dbReference type="NCBI Taxonomy" id="1137985"/>
    <lineage>
        <taxon>Bacteria</taxon>
        <taxon>Pseudomonadati</taxon>
        <taxon>Bacteroidota</taxon>
        <taxon>Flavobacteriia</taxon>
        <taxon>Flavobacteriales</taxon>
        <taxon>Flavobacteriaceae</taxon>
        <taxon>Lutibacter</taxon>
    </lineage>
</organism>
<dbReference type="PROSITE" id="PS51257">
    <property type="entry name" value="PROKAR_LIPOPROTEIN"/>
    <property type="match status" value="1"/>
</dbReference>
<dbReference type="Proteomes" id="UP001597241">
    <property type="component" value="Unassembled WGS sequence"/>
</dbReference>
<evidence type="ECO:0000313" key="2">
    <source>
        <dbReference type="Proteomes" id="UP001597241"/>
    </source>
</evidence>
<gene>
    <name evidence="1" type="ORF">ACFQ5N_08440</name>
</gene>
<evidence type="ECO:0000313" key="1">
    <source>
        <dbReference type="EMBL" id="MFD1293860.1"/>
    </source>
</evidence>
<dbReference type="EMBL" id="JBHTMV010000004">
    <property type="protein sequence ID" value="MFD1293860.1"/>
    <property type="molecule type" value="Genomic_DNA"/>
</dbReference>
<reference evidence="2" key="1">
    <citation type="journal article" date="2019" name="Int. J. Syst. Evol. Microbiol.">
        <title>The Global Catalogue of Microorganisms (GCM) 10K type strain sequencing project: providing services to taxonomists for standard genome sequencing and annotation.</title>
        <authorList>
            <consortium name="The Broad Institute Genomics Platform"/>
            <consortium name="The Broad Institute Genome Sequencing Center for Infectious Disease"/>
            <person name="Wu L."/>
            <person name="Ma J."/>
        </authorList>
    </citation>
    <scope>NUCLEOTIDE SEQUENCE [LARGE SCALE GENOMIC DNA]</scope>
    <source>
        <strain evidence="2">CCUG 62221</strain>
    </source>
</reference>
<protein>
    <recommendedName>
        <fullName evidence="3">Lipoprotein</fullName>
    </recommendedName>
</protein>
<proteinExistence type="predicted"/>
<sequence length="165" mass="19470">MKRMKKYVILMISLMIIGCSRDNQNENVNAFNLDVGVEFSVINSDGEDILNPNNPNAINKSDIKLFYLIDGVKKEVYNSNYDYPRNFKIYEHQNEYRIAIWQNNTDSEEKPLTFVQWSKDENDIDKIETIYERTSNAVLQRKIWLNDDLLWESNSGIEPFFVLTK</sequence>
<name>A0ABW3WRH3_9FLAO</name>
<keyword evidence="2" id="KW-1185">Reference proteome</keyword>
<dbReference type="RefSeq" id="WP_386809062.1">
    <property type="nucleotide sequence ID" value="NZ_JBHTMV010000004.1"/>
</dbReference>
<comment type="caution">
    <text evidence="1">The sequence shown here is derived from an EMBL/GenBank/DDBJ whole genome shotgun (WGS) entry which is preliminary data.</text>
</comment>
<evidence type="ECO:0008006" key="3">
    <source>
        <dbReference type="Google" id="ProtNLM"/>
    </source>
</evidence>